<protein>
    <submittedName>
        <fullName evidence="1">Uncharacterized protein</fullName>
    </submittedName>
</protein>
<evidence type="ECO:0000313" key="2">
    <source>
        <dbReference type="Proteomes" id="UP001375240"/>
    </source>
</evidence>
<gene>
    <name evidence="1" type="ORF">TWF696_009063</name>
</gene>
<comment type="caution">
    <text evidence="1">The sequence shown here is derived from an EMBL/GenBank/DDBJ whole genome shotgun (WGS) entry which is preliminary data.</text>
</comment>
<dbReference type="EMBL" id="JAVHNQ010000008">
    <property type="protein sequence ID" value="KAK6340739.1"/>
    <property type="molecule type" value="Genomic_DNA"/>
</dbReference>
<keyword evidence="2" id="KW-1185">Reference proteome</keyword>
<accession>A0AAV9UHQ3</accession>
<name>A0AAV9UHQ3_9PEZI</name>
<proteinExistence type="predicted"/>
<organism evidence="1 2">
    <name type="scientific">Orbilia brochopaga</name>
    <dbReference type="NCBI Taxonomy" id="3140254"/>
    <lineage>
        <taxon>Eukaryota</taxon>
        <taxon>Fungi</taxon>
        <taxon>Dikarya</taxon>
        <taxon>Ascomycota</taxon>
        <taxon>Pezizomycotina</taxon>
        <taxon>Orbiliomycetes</taxon>
        <taxon>Orbiliales</taxon>
        <taxon>Orbiliaceae</taxon>
        <taxon>Orbilia</taxon>
    </lineage>
</organism>
<dbReference type="Proteomes" id="UP001375240">
    <property type="component" value="Unassembled WGS sequence"/>
</dbReference>
<sequence>MSRPRFLKLSDLQKIGLEIELDCDLEQLFPTVAEAHSTYPEFIEEVVSEIEQCFDQTLITSTQRYRHRSESMFSKAWRAEVLPHTASAGDDRPFLEWENIHELVLAVIKGVAKFPELDMVDAEKRFKVDPWSNGPDRYWLLGGERIHTFQSGKLAARIRIPKEAVEQEKEKEKDDKGVPLHPTLLAAFHATPRKRIAPTKNVTLEISRMINVFCRKPFHVLKKYYTDPSGEYIQLSSITLHGQYLHVSRLRIPSGVLRMNLNVKIPEHLEKHPLIYGASKEFDIDTTTGRMLAYQHIMAILQEYVDKGVDTLDPTDHD</sequence>
<reference evidence="1 2" key="1">
    <citation type="submission" date="2019-10" db="EMBL/GenBank/DDBJ databases">
        <authorList>
            <person name="Palmer J.M."/>
        </authorList>
    </citation>
    <scope>NUCLEOTIDE SEQUENCE [LARGE SCALE GENOMIC DNA]</scope>
    <source>
        <strain evidence="1 2">TWF696</strain>
    </source>
</reference>
<dbReference type="AlphaFoldDB" id="A0AAV9UHQ3"/>
<evidence type="ECO:0000313" key="1">
    <source>
        <dbReference type="EMBL" id="KAK6340739.1"/>
    </source>
</evidence>